<organism evidence="1 2">
    <name type="scientific">Sistotremastrum niveocremeum HHB9708</name>
    <dbReference type="NCBI Taxonomy" id="1314777"/>
    <lineage>
        <taxon>Eukaryota</taxon>
        <taxon>Fungi</taxon>
        <taxon>Dikarya</taxon>
        <taxon>Basidiomycota</taxon>
        <taxon>Agaricomycotina</taxon>
        <taxon>Agaricomycetes</taxon>
        <taxon>Sistotremastrales</taxon>
        <taxon>Sistotremastraceae</taxon>
        <taxon>Sertulicium</taxon>
        <taxon>Sertulicium niveocremeum</taxon>
    </lineage>
</organism>
<reference evidence="1 2" key="1">
    <citation type="journal article" date="2016" name="Mol. Biol. Evol.">
        <title>Comparative Genomics of Early-Diverging Mushroom-Forming Fungi Provides Insights into the Origins of Lignocellulose Decay Capabilities.</title>
        <authorList>
            <person name="Nagy L.G."/>
            <person name="Riley R."/>
            <person name="Tritt A."/>
            <person name="Adam C."/>
            <person name="Daum C."/>
            <person name="Floudas D."/>
            <person name="Sun H."/>
            <person name="Yadav J.S."/>
            <person name="Pangilinan J."/>
            <person name="Larsson K.H."/>
            <person name="Matsuura K."/>
            <person name="Barry K."/>
            <person name="Labutti K."/>
            <person name="Kuo R."/>
            <person name="Ohm R.A."/>
            <person name="Bhattacharya S.S."/>
            <person name="Shirouzu T."/>
            <person name="Yoshinaga Y."/>
            <person name="Martin F.M."/>
            <person name="Grigoriev I.V."/>
            <person name="Hibbett D.S."/>
        </authorList>
    </citation>
    <scope>NUCLEOTIDE SEQUENCE [LARGE SCALE GENOMIC DNA]</scope>
    <source>
        <strain evidence="1 2">HHB9708</strain>
    </source>
</reference>
<evidence type="ECO:0000313" key="1">
    <source>
        <dbReference type="EMBL" id="KZS92607.1"/>
    </source>
</evidence>
<evidence type="ECO:0000313" key="2">
    <source>
        <dbReference type="Proteomes" id="UP000076722"/>
    </source>
</evidence>
<proteinExistence type="predicted"/>
<dbReference type="AlphaFoldDB" id="A0A164TSP0"/>
<dbReference type="Proteomes" id="UP000076722">
    <property type="component" value="Unassembled WGS sequence"/>
</dbReference>
<sequence>MASQSSRTLPGDMELRPPSDETIRWKLSIMIALFRWEIGFPVTCQTKGIIGIPGSNDTVAGAERLRIQETEAAEMLLREEFVCSAKCQHFRRKGTSTDALELMREEDQDSRRARDIRGRGQDTVNSLAPDYLKILIYWATCLSRGPRYKTSAPKLWVTRNEIGFLAPVRSLSQSFERTLYSKPLCGGGDIKKSNVMAKFLRFAVRTWMKCDRQKMPDSSEFPDYGLLTVLEACISTFVHPFLRFHVQYDELPEAFD</sequence>
<protein>
    <submittedName>
        <fullName evidence="1">Uncharacterized protein</fullName>
    </submittedName>
</protein>
<keyword evidence="2" id="KW-1185">Reference proteome</keyword>
<accession>A0A164TSP0</accession>
<dbReference type="EMBL" id="KV419410">
    <property type="protein sequence ID" value="KZS92607.1"/>
    <property type="molecule type" value="Genomic_DNA"/>
</dbReference>
<gene>
    <name evidence="1" type="ORF">SISNIDRAFT_466944</name>
</gene>
<name>A0A164TSP0_9AGAM</name>